<evidence type="ECO:0000256" key="4">
    <source>
        <dbReference type="ARBA" id="ARBA00022982"/>
    </source>
</evidence>
<dbReference type="InterPro" id="IPR019020">
    <property type="entry name" value="Cyt-c552/DMSO_Rdtase_haem-bd"/>
</dbReference>
<keyword evidence="1" id="KW-0813">Transport</keyword>
<sequence>MDMKRTMIAGALGVVCAVGFNAAHAGPPADWSKVAATDITLLYPGVSPMEWITKGIEHGGARALRKGETCADCHSEEANKMGQLIASGQKIEPTPIAGKAGFIPVKVQAAHDGGTLYLRFSWKQPKAAGGAKMDDKNPVKIAFMLDDGKVAMADLGGCWASCHADSRTMPGAAETKKKYVKDGALATGVFYDLVQWRSGEKKGFDGHVADTRVMEGGKALASAEGKLDGDTWSVVFARKFAGGEGDVTLAAGKTYNFGFAIHDDHAAGRFHHVSLGYKLGIDAKAHITAAKQ</sequence>
<keyword evidence="9" id="KW-1185">Reference proteome</keyword>
<dbReference type="EMBL" id="SSOD01000018">
    <property type="protein sequence ID" value="THF57230.1"/>
    <property type="molecule type" value="Genomic_DNA"/>
</dbReference>
<keyword evidence="6" id="KW-0732">Signal</keyword>
<organism evidence="8 9">
    <name type="scientific">Pseudothauera rhizosphaerae</name>
    <dbReference type="NCBI Taxonomy" id="2565932"/>
    <lineage>
        <taxon>Bacteria</taxon>
        <taxon>Pseudomonadati</taxon>
        <taxon>Pseudomonadota</taxon>
        <taxon>Betaproteobacteria</taxon>
        <taxon>Rhodocyclales</taxon>
        <taxon>Zoogloeaceae</taxon>
        <taxon>Pseudothauera</taxon>
    </lineage>
</organism>
<dbReference type="Pfam" id="PF09459">
    <property type="entry name" value="EB_dh"/>
    <property type="match status" value="1"/>
</dbReference>
<dbReference type="OrthoDB" id="5337932at2"/>
<dbReference type="Proteomes" id="UP000307956">
    <property type="component" value="Unassembled WGS sequence"/>
</dbReference>
<accession>A0A4S4ADY9</accession>
<feature type="signal peptide" evidence="6">
    <location>
        <begin position="1"/>
        <end position="25"/>
    </location>
</feature>
<evidence type="ECO:0000256" key="6">
    <source>
        <dbReference type="SAM" id="SignalP"/>
    </source>
</evidence>
<reference evidence="8 9" key="1">
    <citation type="submission" date="2019-04" db="EMBL/GenBank/DDBJ databases">
        <title>Azoarcus rhizosphaerae sp. nov. isolated from rhizosphere of Ficus religiosa.</title>
        <authorList>
            <person name="Lin S.-Y."/>
            <person name="Hameed A."/>
            <person name="Hsu Y.-H."/>
            <person name="Young C.-C."/>
        </authorList>
    </citation>
    <scope>NUCLEOTIDE SEQUENCE [LARGE SCALE GENOMIC DNA]</scope>
    <source>
        <strain evidence="8 9">CC-YHH848</strain>
    </source>
</reference>
<evidence type="ECO:0000256" key="1">
    <source>
        <dbReference type="ARBA" id="ARBA00022448"/>
    </source>
</evidence>
<keyword evidence="2" id="KW-0349">Heme</keyword>
<evidence type="ECO:0000256" key="2">
    <source>
        <dbReference type="ARBA" id="ARBA00022617"/>
    </source>
</evidence>
<keyword evidence="5" id="KW-0408">Iron</keyword>
<dbReference type="GO" id="GO:0046872">
    <property type="term" value="F:metal ion binding"/>
    <property type="evidence" value="ECO:0007669"/>
    <property type="project" value="UniProtKB-KW"/>
</dbReference>
<feature type="chain" id="PRO_5020414598" description="Cytochrome c-552/DMSO reductase-like haem-binding domain-containing protein" evidence="6">
    <location>
        <begin position="26"/>
        <end position="292"/>
    </location>
</feature>
<gene>
    <name evidence="8" type="ORF">E6O51_18185</name>
</gene>
<evidence type="ECO:0000259" key="7">
    <source>
        <dbReference type="SMART" id="SM00887"/>
    </source>
</evidence>
<comment type="caution">
    <text evidence="8">The sequence shown here is derived from an EMBL/GenBank/DDBJ whole genome shotgun (WGS) entry which is preliminary data.</text>
</comment>
<keyword evidence="3" id="KW-0479">Metal-binding</keyword>
<evidence type="ECO:0000313" key="9">
    <source>
        <dbReference type="Proteomes" id="UP000307956"/>
    </source>
</evidence>
<dbReference type="Gene3D" id="2.60.40.1190">
    <property type="match status" value="1"/>
</dbReference>
<keyword evidence="4" id="KW-0249">Electron transport</keyword>
<dbReference type="SMART" id="SM00887">
    <property type="entry name" value="EB_dh"/>
    <property type="match status" value="1"/>
</dbReference>
<proteinExistence type="predicted"/>
<name>A0A4S4ADY9_9RHOO</name>
<feature type="domain" description="Cytochrome c-552/DMSO reductase-like haem-binding" evidence="7">
    <location>
        <begin position="28"/>
        <end position="274"/>
    </location>
</feature>
<dbReference type="AlphaFoldDB" id="A0A4S4ADY9"/>
<protein>
    <recommendedName>
        <fullName evidence="7">Cytochrome c-552/DMSO reductase-like haem-binding domain-containing protein</fullName>
    </recommendedName>
</protein>
<evidence type="ECO:0000256" key="5">
    <source>
        <dbReference type="ARBA" id="ARBA00023004"/>
    </source>
</evidence>
<dbReference type="GO" id="GO:0020037">
    <property type="term" value="F:heme binding"/>
    <property type="evidence" value="ECO:0007669"/>
    <property type="project" value="InterPro"/>
</dbReference>
<evidence type="ECO:0000313" key="8">
    <source>
        <dbReference type="EMBL" id="THF57230.1"/>
    </source>
</evidence>
<evidence type="ECO:0000256" key="3">
    <source>
        <dbReference type="ARBA" id="ARBA00022723"/>
    </source>
</evidence>